<reference evidence="8" key="2">
    <citation type="submission" date="2016-11" db="EMBL/GenBank/DDBJ databases">
        <authorList>
            <person name="Varghese N."/>
            <person name="Submissions S."/>
        </authorList>
    </citation>
    <scope>NUCLEOTIDE SEQUENCE [LARGE SCALE GENOMIC DNA]</scope>
    <source>
        <strain evidence="8">DX253</strain>
    </source>
</reference>
<dbReference type="Gene3D" id="3.20.20.370">
    <property type="entry name" value="Glycoside hydrolase/deacetylase"/>
    <property type="match status" value="1"/>
</dbReference>
<evidence type="ECO:0000256" key="1">
    <source>
        <dbReference type="ARBA" id="ARBA00004613"/>
    </source>
</evidence>
<dbReference type="GO" id="GO:0005975">
    <property type="term" value="P:carbohydrate metabolic process"/>
    <property type="evidence" value="ECO:0007669"/>
    <property type="project" value="InterPro"/>
</dbReference>
<evidence type="ECO:0000259" key="4">
    <source>
        <dbReference type="Pfam" id="PF01522"/>
    </source>
</evidence>
<dbReference type="PATRIC" id="fig|797209.4.peg.3295"/>
<proteinExistence type="predicted"/>
<dbReference type="GO" id="GO:0016810">
    <property type="term" value="F:hydrolase activity, acting on carbon-nitrogen (but not peptide) bonds"/>
    <property type="evidence" value="ECO:0007669"/>
    <property type="project" value="InterPro"/>
</dbReference>
<dbReference type="InterPro" id="IPR006311">
    <property type="entry name" value="TAT_signal"/>
</dbReference>
<dbReference type="Gene3D" id="2.60.120.260">
    <property type="entry name" value="Galactose-binding domain-like"/>
    <property type="match status" value="1"/>
</dbReference>
<sequence length="408" mass="44819">MTRQTRRTFLATAGAVGFAGCSSIAGKAPLPTDENERKTRQGGASSVPVPHDFETLDEWRAVPRQGTLSKATDDPYQGSQCARVTGSDETKEGHIVRSLSGADLRGTNLSVAVKVTSHDFAKIAVQLHAPDGRNVLRLKRTLVGPKDRWVRLNLGVTAATGSPDLASVSDIRIVGRPVDTNASAPIEFLVDDLRTVSRPKTGAVMFTFDDSHATHYRAFKLMQKYDFAGVEAVIPESIGHDDRLTEDQLSEMADGGWDISAHPDVQARYFPDYSPEEQEDLLKRTQEYLQSRGFEDGARHLLVPKNEVGPNTFDLARKYYDTVFSFGASPNAMPFENEDAIVSRVNGKNLDVTKRYVDNAAEYGQLVVPLFHEVGTDGEISEADFESLLQYVEKQDVNVITASQLIDG</sequence>
<dbReference type="eggNOG" id="arCOG09161">
    <property type="taxonomic scope" value="Archaea"/>
</dbReference>
<feature type="region of interest" description="Disordered" evidence="3">
    <location>
        <begin position="24"/>
        <end position="50"/>
    </location>
</feature>
<dbReference type="EMBL" id="FRAN01000001">
    <property type="protein sequence ID" value="SHK23529.1"/>
    <property type="molecule type" value="Genomic_DNA"/>
</dbReference>
<keyword evidence="8" id="KW-1185">Reference proteome</keyword>
<organism evidence="5 7">
    <name type="scientific">Haladaptatus paucihalophilus DX253</name>
    <dbReference type="NCBI Taxonomy" id="797209"/>
    <lineage>
        <taxon>Archaea</taxon>
        <taxon>Methanobacteriati</taxon>
        <taxon>Methanobacteriota</taxon>
        <taxon>Stenosarchaea group</taxon>
        <taxon>Halobacteria</taxon>
        <taxon>Halobacteriales</taxon>
        <taxon>Haladaptataceae</taxon>
        <taxon>Haladaptatus</taxon>
    </lineage>
</organism>
<dbReference type="CDD" id="cd10970">
    <property type="entry name" value="CE4_DAC_u1_6s"/>
    <property type="match status" value="1"/>
</dbReference>
<protein>
    <submittedName>
        <fullName evidence="6">Peptidoglycan/xylan/chitin deacetylase, PgdA/CDA1 family</fullName>
    </submittedName>
</protein>
<dbReference type="Pfam" id="PF01522">
    <property type="entry name" value="Polysacc_deac_1"/>
    <property type="match status" value="1"/>
</dbReference>
<dbReference type="InterPro" id="IPR002509">
    <property type="entry name" value="NODB_dom"/>
</dbReference>
<dbReference type="Proteomes" id="UP000003751">
    <property type="component" value="Unassembled WGS sequence"/>
</dbReference>
<dbReference type="InterPro" id="IPR051398">
    <property type="entry name" value="Polysacch_Deacetylase"/>
</dbReference>
<evidence type="ECO:0000256" key="3">
    <source>
        <dbReference type="SAM" id="MobiDB-lite"/>
    </source>
</evidence>
<dbReference type="OrthoDB" id="248140at2157"/>
<evidence type="ECO:0000256" key="2">
    <source>
        <dbReference type="ARBA" id="ARBA00022729"/>
    </source>
</evidence>
<gene>
    <name evidence="6" type="ORF">SAMN05444342_1051</name>
    <name evidence="5" type="ORF">ZOD2009_16863</name>
</gene>
<evidence type="ECO:0000313" key="8">
    <source>
        <dbReference type="Proteomes" id="UP000184203"/>
    </source>
</evidence>
<dbReference type="Proteomes" id="UP000184203">
    <property type="component" value="Unassembled WGS sequence"/>
</dbReference>
<reference evidence="5 7" key="1">
    <citation type="journal article" date="2014" name="ISME J.">
        <title>Trehalose/2-sulfotrehalose biosynthesis and glycine-betaine uptake are widely spread mechanisms for osmoadaptation in the Halobacteriales.</title>
        <authorList>
            <person name="Youssef N.H."/>
            <person name="Savage-Ashlock K.N."/>
            <person name="McCully A.L."/>
            <person name="Luedtke B."/>
            <person name="Shaw E.I."/>
            <person name="Hoff W.D."/>
            <person name="Elshahed M.S."/>
        </authorList>
    </citation>
    <scope>NUCLEOTIDE SEQUENCE [LARGE SCALE GENOMIC DNA]</scope>
    <source>
        <strain evidence="5 7">DX253</strain>
    </source>
</reference>
<name>E7QX34_HALPU</name>
<accession>E7QX34</accession>
<dbReference type="RefSeq" id="WP_007981768.1">
    <property type="nucleotide sequence ID" value="NZ_AEMG01000019.1"/>
</dbReference>
<dbReference type="GO" id="GO:0005576">
    <property type="term" value="C:extracellular region"/>
    <property type="evidence" value="ECO:0007669"/>
    <property type="project" value="UniProtKB-SubCell"/>
</dbReference>
<dbReference type="PROSITE" id="PS51257">
    <property type="entry name" value="PROKAR_LIPOPROTEIN"/>
    <property type="match status" value="1"/>
</dbReference>
<dbReference type="PANTHER" id="PTHR34216">
    <property type="match status" value="1"/>
</dbReference>
<dbReference type="STRING" id="797209.GCA_000376445_03068"/>
<dbReference type="EMBL" id="AEMG01000019">
    <property type="protein sequence ID" value="EFW90837.1"/>
    <property type="molecule type" value="Genomic_DNA"/>
</dbReference>
<dbReference type="PROSITE" id="PS51318">
    <property type="entry name" value="TAT"/>
    <property type="match status" value="1"/>
</dbReference>
<feature type="region of interest" description="Disordered" evidence="3">
    <location>
        <begin position="66"/>
        <end position="89"/>
    </location>
</feature>
<reference evidence="6" key="3">
    <citation type="submission" date="2016-11" db="EMBL/GenBank/DDBJ databases">
        <authorList>
            <person name="Jaros S."/>
            <person name="Januszkiewicz K."/>
            <person name="Wedrychowicz H."/>
        </authorList>
    </citation>
    <scope>NUCLEOTIDE SEQUENCE [LARGE SCALE GENOMIC DNA]</scope>
    <source>
        <strain evidence="6">DX253</strain>
    </source>
</reference>
<comment type="subcellular location">
    <subcellularLocation>
        <location evidence="1">Secreted</location>
    </subcellularLocation>
</comment>
<evidence type="ECO:0000313" key="7">
    <source>
        <dbReference type="Proteomes" id="UP000003751"/>
    </source>
</evidence>
<dbReference type="PANTHER" id="PTHR34216:SF3">
    <property type="entry name" value="POLY-BETA-1,6-N-ACETYL-D-GLUCOSAMINE N-DEACETYLASE"/>
    <property type="match status" value="1"/>
</dbReference>
<dbReference type="InterPro" id="IPR011330">
    <property type="entry name" value="Glyco_hydro/deAcase_b/a-brl"/>
</dbReference>
<evidence type="ECO:0000313" key="6">
    <source>
        <dbReference type="EMBL" id="SHK23529.1"/>
    </source>
</evidence>
<dbReference type="SUPFAM" id="SSF88713">
    <property type="entry name" value="Glycoside hydrolase/deacetylase"/>
    <property type="match status" value="1"/>
</dbReference>
<keyword evidence="2" id="KW-0732">Signal</keyword>
<evidence type="ECO:0000313" key="5">
    <source>
        <dbReference type="EMBL" id="EFW90837.1"/>
    </source>
</evidence>
<feature type="domain" description="NodB homology" evidence="4">
    <location>
        <begin position="200"/>
        <end position="318"/>
    </location>
</feature>
<dbReference type="AlphaFoldDB" id="E7QX34"/>